<reference evidence="2" key="1">
    <citation type="submission" date="2013-10" db="EMBL/GenBank/DDBJ databases">
        <title>Genomic analysis of the causative agents of coccidiosis in chickens.</title>
        <authorList>
            <person name="Reid A.J."/>
            <person name="Blake D."/>
            <person name="Billington K."/>
            <person name="Browne H."/>
            <person name="Dunn M."/>
            <person name="Hung S."/>
            <person name="Kawahara F."/>
            <person name="Miranda-Saavedra D."/>
            <person name="Mourier T."/>
            <person name="Nagra H."/>
            <person name="Otto T.D."/>
            <person name="Rawlings N."/>
            <person name="Sanchez A."/>
            <person name="Sanders M."/>
            <person name="Subramaniam C."/>
            <person name="Tay Y."/>
            <person name="Dear P."/>
            <person name="Doerig C."/>
            <person name="Gruber A."/>
            <person name="Parkinson J."/>
            <person name="Shirley M."/>
            <person name="Wan K.L."/>
            <person name="Berriman M."/>
            <person name="Tomley F."/>
            <person name="Pain A."/>
        </authorList>
    </citation>
    <scope>NUCLEOTIDE SEQUENCE [LARGE SCALE GENOMIC DNA]</scope>
    <source>
        <strain evidence="2">Houghton</strain>
    </source>
</reference>
<protein>
    <submittedName>
        <fullName evidence="2">Uncharacterized protein</fullName>
    </submittedName>
</protein>
<evidence type="ECO:0000313" key="2">
    <source>
        <dbReference type="EMBL" id="CDI74383.1"/>
    </source>
</evidence>
<dbReference type="AlphaFoldDB" id="U6G4Y7"/>
<dbReference type="EMBL" id="HG690308">
    <property type="protein sequence ID" value="CDI74383.1"/>
    <property type="molecule type" value="Genomic_DNA"/>
</dbReference>
<gene>
    <name evidence="2" type="ORF">EPH_0012250</name>
</gene>
<feature type="compositionally biased region" description="Polar residues" evidence="1">
    <location>
        <begin position="75"/>
        <end position="93"/>
    </location>
</feature>
<sequence>MEHRVDAFYGSQAKESNEIGTTRLPLGSSRRGLQAVDHPEMRPLEYEPLSGEEGRSSKEGERPKQIPTEPDRETGNSSRMARSKNEASVQSSAGFEVPVRLPPEGVPRYQGVMAQYAMNLKDKWR</sequence>
<feature type="compositionally biased region" description="Basic and acidic residues" evidence="1">
    <location>
        <begin position="52"/>
        <end position="74"/>
    </location>
</feature>
<proteinExistence type="predicted"/>
<dbReference type="VEuPathDB" id="ToxoDB:EPH_0012250"/>
<name>U6G4Y7_9EIME</name>
<reference evidence="2" key="2">
    <citation type="submission" date="2013-10" db="EMBL/GenBank/DDBJ databases">
        <authorList>
            <person name="Aslett M."/>
        </authorList>
    </citation>
    <scope>NUCLEOTIDE SEQUENCE [LARGE SCALE GENOMIC DNA]</scope>
    <source>
        <strain evidence="2">Houghton</strain>
    </source>
</reference>
<dbReference type="Proteomes" id="UP000018201">
    <property type="component" value="Unassembled WGS sequence"/>
</dbReference>
<evidence type="ECO:0000256" key="1">
    <source>
        <dbReference type="SAM" id="MobiDB-lite"/>
    </source>
</evidence>
<keyword evidence="3" id="KW-1185">Reference proteome</keyword>
<feature type="region of interest" description="Disordered" evidence="1">
    <location>
        <begin position="1"/>
        <end position="106"/>
    </location>
</feature>
<organism evidence="2 3">
    <name type="scientific">Eimeria praecox</name>
    <dbReference type="NCBI Taxonomy" id="51316"/>
    <lineage>
        <taxon>Eukaryota</taxon>
        <taxon>Sar</taxon>
        <taxon>Alveolata</taxon>
        <taxon>Apicomplexa</taxon>
        <taxon>Conoidasida</taxon>
        <taxon>Coccidia</taxon>
        <taxon>Eucoccidiorida</taxon>
        <taxon>Eimeriorina</taxon>
        <taxon>Eimeriidae</taxon>
        <taxon>Eimeria</taxon>
    </lineage>
</organism>
<evidence type="ECO:0000313" key="3">
    <source>
        <dbReference type="Proteomes" id="UP000018201"/>
    </source>
</evidence>
<accession>U6G4Y7</accession>